<protein>
    <submittedName>
        <fullName evidence="1">Uncharacterized protein</fullName>
    </submittedName>
</protein>
<reference evidence="1" key="2">
    <citation type="submission" date="2021-09" db="EMBL/GenBank/DDBJ databases">
        <authorList>
            <person name="Jia N."/>
            <person name="Wang J."/>
            <person name="Shi W."/>
            <person name="Du L."/>
            <person name="Sun Y."/>
            <person name="Zhan W."/>
            <person name="Jiang J."/>
            <person name="Wang Q."/>
            <person name="Zhang B."/>
            <person name="Ji P."/>
            <person name="Sakyi L.B."/>
            <person name="Cui X."/>
            <person name="Yuan T."/>
            <person name="Jiang B."/>
            <person name="Yang W."/>
            <person name="Lam T.T.-Y."/>
            <person name="Chang Q."/>
            <person name="Ding S."/>
            <person name="Wang X."/>
            <person name="Zhu J."/>
            <person name="Ruan X."/>
            <person name="Zhao L."/>
            <person name="Wei J."/>
            <person name="Que T."/>
            <person name="Du C."/>
            <person name="Cheng J."/>
            <person name="Dai P."/>
            <person name="Han X."/>
            <person name="Huang E."/>
            <person name="Gao Y."/>
            <person name="Liu J."/>
            <person name="Shao H."/>
            <person name="Ye R."/>
            <person name="Li L."/>
            <person name="Wei W."/>
            <person name="Wang X."/>
            <person name="Wang C."/>
            <person name="Huo Q."/>
            <person name="Li W."/>
            <person name="Guo W."/>
            <person name="Chen H."/>
            <person name="Chen S."/>
            <person name="Zhou L."/>
            <person name="Zhou L."/>
            <person name="Ni X."/>
            <person name="Tian J."/>
            <person name="Zhou Y."/>
            <person name="Sheng Y."/>
            <person name="Liu T."/>
            <person name="Pan Y."/>
            <person name="Xia L."/>
            <person name="Li J."/>
            <person name="Zhao F."/>
            <person name="Cao W."/>
        </authorList>
    </citation>
    <scope>NUCLEOTIDE SEQUENCE</scope>
    <source>
        <strain evidence="1">Rsan-2018</strain>
        <tissue evidence="1">Larvae</tissue>
    </source>
</reference>
<reference evidence="1" key="1">
    <citation type="journal article" date="2020" name="Cell">
        <title>Large-Scale Comparative Analyses of Tick Genomes Elucidate Their Genetic Diversity and Vector Capacities.</title>
        <authorList>
            <consortium name="Tick Genome and Microbiome Consortium (TIGMIC)"/>
            <person name="Jia N."/>
            <person name="Wang J."/>
            <person name="Shi W."/>
            <person name="Du L."/>
            <person name="Sun Y."/>
            <person name="Zhan W."/>
            <person name="Jiang J.F."/>
            <person name="Wang Q."/>
            <person name="Zhang B."/>
            <person name="Ji P."/>
            <person name="Bell-Sakyi L."/>
            <person name="Cui X.M."/>
            <person name="Yuan T.T."/>
            <person name="Jiang B.G."/>
            <person name="Yang W.F."/>
            <person name="Lam T.T."/>
            <person name="Chang Q.C."/>
            <person name="Ding S.J."/>
            <person name="Wang X.J."/>
            <person name="Zhu J.G."/>
            <person name="Ruan X.D."/>
            <person name="Zhao L."/>
            <person name="Wei J.T."/>
            <person name="Ye R.Z."/>
            <person name="Que T.C."/>
            <person name="Du C.H."/>
            <person name="Zhou Y.H."/>
            <person name="Cheng J.X."/>
            <person name="Dai P.F."/>
            <person name="Guo W.B."/>
            <person name="Han X.H."/>
            <person name="Huang E.J."/>
            <person name="Li L.F."/>
            <person name="Wei W."/>
            <person name="Gao Y.C."/>
            <person name="Liu J.Z."/>
            <person name="Shao H.Z."/>
            <person name="Wang X."/>
            <person name="Wang C.C."/>
            <person name="Yang T.C."/>
            <person name="Huo Q.B."/>
            <person name="Li W."/>
            <person name="Chen H.Y."/>
            <person name="Chen S.E."/>
            <person name="Zhou L.G."/>
            <person name="Ni X.B."/>
            <person name="Tian J.H."/>
            <person name="Sheng Y."/>
            <person name="Liu T."/>
            <person name="Pan Y.S."/>
            <person name="Xia L.Y."/>
            <person name="Li J."/>
            <person name="Zhao F."/>
            <person name="Cao W.C."/>
        </authorList>
    </citation>
    <scope>NUCLEOTIDE SEQUENCE</scope>
    <source>
        <strain evidence="1">Rsan-2018</strain>
    </source>
</reference>
<accession>A0A9D4PWJ6</accession>
<keyword evidence="2" id="KW-1185">Reference proteome</keyword>
<dbReference type="InterPro" id="IPR011604">
    <property type="entry name" value="PDDEXK-like_dom_sf"/>
</dbReference>
<gene>
    <name evidence="1" type="ORF">HPB52_010042</name>
</gene>
<dbReference type="EMBL" id="JABSTV010001250">
    <property type="protein sequence ID" value="KAH7956474.1"/>
    <property type="molecule type" value="Genomic_DNA"/>
</dbReference>
<dbReference type="Gene3D" id="3.90.320.10">
    <property type="match status" value="1"/>
</dbReference>
<organism evidence="1 2">
    <name type="scientific">Rhipicephalus sanguineus</name>
    <name type="common">Brown dog tick</name>
    <name type="synonym">Ixodes sanguineus</name>
    <dbReference type="NCBI Taxonomy" id="34632"/>
    <lineage>
        <taxon>Eukaryota</taxon>
        <taxon>Metazoa</taxon>
        <taxon>Ecdysozoa</taxon>
        <taxon>Arthropoda</taxon>
        <taxon>Chelicerata</taxon>
        <taxon>Arachnida</taxon>
        <taxon>Acari</taxon>
        <taxon>Parasitiformes</taxon>
        <taxon>Ixodida</taxon>
        <taxon>Ixodoidea</taxon>
        <taxon>Ixodidae</taxon>
        <taxon>Rhipicephalinae</taxon>
        <taxon>Rhipicephalus</taxon>
        <taxon>Rhipicephalus</taxon>
    </lineage>
</organism>
<sequence length="80" mass="9170">MRPKEFSNGIVRCGTLDEPRAVQRYVQSMDHIGRKVIVHTCGLMVRPASPRLGVTPDRVVYHVHKDAPFGLIEQRSKRFK</sequence>
<dbReference type="AlphaFoldDB" id="A0A9D4PWJ6"/>
<proteinExistence type="predicted"/>
<dbReference type="VEuPathDB" id="VectorBase:RSAN_031403"/>
<evidence type="ECO:0000313" key="2">
    <source>
        <dbReference type="Proteomes" id="UP000821837"/>
    </source>
</evidence>
<evidence type="ECO:0000313" key="1">
    <source>
        <dbReference type="EMBL" id="KAH7956474.1"/>
    </source>
</evidence>
<comment type="caution">
    <text evidence="1">The sequence shown here is derived from an EMBL/GenBank/DDBJ whole genome shotgun (WGS) entry which is preliminary data.</text>
</comment>
<name>A0A9D4PWJ6_RHISA</name>
<dbReference type="Proteomes" id="UP000821837">
    <property type="component" value="Unassembled WGS sequence"/>
</dbReference>